<dbReference type="GO" id="GO:0032936">
    <property type="term" value="C:SREBP-SCAP complex"/>
    <property type="evidence" value="ECO:0007669"/>
    <property type="project" value="TreeGrafter"/>
</dbReference>
<dbReference type="InterPro" id="IPR015943">
    <property type="entry name" value="WD40/YVTN_repeat-like_dom_sf"/>
</dbReference>
<keyword evidence="9" id="KW-1185">Reference proteome</keyword>
<keyword evidence="2 7" id="KW-0812">Transmembrane</keyword>
<keyword evidence="6" id="KW-0325">Glycoprotein</keyword>
<evidence type="ECO:0000256" key="6">
    <source>
        <dbReference type="ARBA" id="ARBA00023180"/>
    </source>
</evidence>
<sequence>VSDSLGVTISYVETGTNEIWTVAAVPTPQTGPMEELNHTGIQLPVIDSEFCTLSQELEFFRWPALFAEYNMSLTGSYITFLPPIILKTTVNPSDPLLYPKLSMGDARSKPLQPQLEPDSRSALKSRISWLEAQLRFYLAVVWLMLLMCVIAFILYVCFWGRWRTDRIRKKEAALVSPKSASPRGSIIETSGASKSMVESLPIVFSGHRFPIESCAMCNQSQLITCCQEGKVCLWNIESGERILKLRRQRGVDETSAESFPVIWCIAANGNVLTAVYLELDFIPRFFCDR</sequence>
<dbReference type="PANTHER" id="PTHR46378:SF1">
    <property type="entry name" value="STEROL REGULATORY ELEMENT-BINDING PROTEIN CLEAVAGE-ACTIVATING PROTEIN"/>
    <property type="match status" value="1"/>
</dbReference>
<name>A0A2G9TSE5_TELCI</name>
<dbReference type="Gene3D" id="2.130.10.10">
    <property type="entry name" value="YVTN repeat-like/Quinoprotein amine dehydrogenase"/>
    <property type="match status" value="1"/>
</dbReference>
<dbReference type="InterPro" id="IPR030225">
    <property type="entry name" value="SCAP"/>
</dbReference>
<dbReference type="GO" id="GO:0032933">
    <property type="term" value="P:SREBP signaling pathway"/>
    <property type="evidence" value="ECO:0007669"/>
    <property type="project" value="InterPro"/>
</dbReference>
<accession>A0A2G9TSE5</accession>
<protein>
    <submittedName>
        <fullName evidence="8">WD domain, G-beta repeat protein</fullName>
    </submittedName>
</protein>
<dbReference type="PANTHER" id="PTHR46378">
    <property type="entry name" value="STEROL REGULATORY ELEMENT-BINDING PROTEIN CLEAVAGE-ACTIVATING PROTEIN"/>
    <property type="match status" value="1"/>
</dbReference>
<dbReference type="GO" id="GO:0005789">
    <property type="term" value="C:endoplasmic reticulum membrane"/>
    <property type="evidence" value="ECO:0007669"/>
    <property type="project" value="UniProtKB-SubCell"/>
</dbReference>
<evidence type="ECO:0000313" key="8">
    <source>
        <dbReference type="EMBL" id="PIO60914.1"/>
    </source>
</evidence>
<dbReference type="GO" id="GO:0000139">
    <property type="term" value="C:Golgi membrane"/>
    <property type="evidence" value="ECO:0007669"/>
    <property type="project" value="InterPro"/>
</dbReference>
<feature type="non-terminal residue" evidence="8">
    <location>
        <position position="1"/>
    </location>
</feature>
<dbReference type="InterPro" id="IPR036322">
    <property type="entry name" value="WD40_repeat_dom_sf"/>
</dbReference>
<reference evidence="8 9" key="1">
    <citation type="submission" date="2015-09" db="EMBL/GenBank/DDBJ databases">
        <title>Draft genome of the parasitic nematode Teladorsagia circumcincta isolate WARC Sus (inbred).</title>
        <authorList>
            <person name="Mitreva M."/>
        </authorList>
    </citation>
    <scope>NUCLEOTIDE SEQUENCE [LARGE SCALE GENOMIC DNA]</scope>
    <source>
        <strain evidence="8 9">S</strain>
    </source>
</reference>
<proteinExistence type="predicted"/>
<gene>
    <name evidence="8" type="ORF">TELCIR_17579</name>
</gene>
<comment type="subcellular location">
    <subcellularLocation>
        <location evidence="1">Endoplasmic reticulum membrane</location>
        <topology evidence="1">Multi-pass membrane protein</topology>
    </subcellularLocation>
</comment>
<evidence type="ECO:0000256" key="4">
    <source>
        <dbReference type="ARBA" id="ARBA00022989"/>
    </source>
</evidence>
<evidence type="ECO:0000256" key="1">
    <source>
        <dbReference type="ARBA" id="ARBA00004477"/>
    </source>
</evidence>
<evidence type="ECO:0000313" key="9">
    <source>
        <dbReference type="Proteomes" id="UP000230423"/>
    </source>
</evidence>
<evidence type="ECO:0000256" key="2">
    <source>
        <dbReference type="ARBA" id="ARBA00022692"/>
    </source>
</evidence>
<keyword evidence="4 7" id="KW-1133">Transmembrane helix</keyword>
<evidence type="ECO:0000256" key="3">
    <source>
        <dbReference type="ARBA" id="ARBA00022824"/>
    </source>
</evidence>
<evidence type="ECO:0000256" key="5">
    <source>
        <dbReference type="ARBA" id="ARBA00023136"/>
    </source>
</evidence>
<dbReference type="Proteomes" id="UP000230423">
    <property type="component" value="Unassembled WGS sequence"/>
</dbReference>
<evidence type="ECO:0000256" key="7">
    <source>
        <dbReference type="SAM" id="Phobius"/>
    </source>
</evidence>
<dbReference type="OrthoDB" id="60477at2759"/>
<dbReference type="SUPFAM" id="SSF50978">
    <property type="entry name" value="WD40 repeat-like"/>
    <property type="match status" value="1"/>
</dbReference>
<organism evidence="8 9">
    <name type="scientific">Teladorsagia circumcincta</name>
    <name type="common">Brown stomach worm</name>
    <name type="synonym">Ostertagia circumcincta</name>
    <dbReference type="NCBI Taxonomy" id="45464"/>
    <lineage>
        <taxon>Eukaryota</taxon>
        <taxon>Metazoa</taxon>
        <taxon>Ecdysozoa</taxon>
        <taxon>Nematoda</taxon>
        <taxon>Chromadorea</taxon>
        <taxon>Rhabditida</taxon>
        <taxon>Rhabditina</taxon>
        <taxon>Rhabditomorpha</taxon>
        <taxon>Strongyloidea</taxon>
        <taxon>Trichostrongylidae</taxon>
        <taxon>Teladorsagia</taxon>
    </lineage>
</organism>
<dbReference type="GO" id="GO:0045540">
    <property type="term" value="P:regulation of cholesterol biosynthetic process"/>
    <property type="evidence" value="ECO:0007669"/>
    <property type="project" value="TreeGrafter"/>
</dbReference>
<keyword evidence="3" id="KW-0256">Endoplasmic reticulum</keyword>
<dbReference type="EMBL" id="KZ354555">
    <property type="protein sequence ID" value="PIO60914.1"/>
    <property type="molecule type" value="Genomic_DNA"/>
</dbReference>
<feature type="transmembrane region" description="Helical" evidence="7">
    <location>
        <begin position="136"/>
        <end position="160"/>
    </location>
</feature>
<keyword evidence="5 7" id="KW-0472">Membrane</keyword>
<dbReference type="AlphaFoldDB" id="A0A2G9TSE5"/>
<dbReference type="GO" id="GO:0032934">
    <property type="term" value="F:sterol binding"/>
    <property type="evidence" value="ECO:0007669"/>
    <property type="project" value="InterPro"/>
</dbReference>